<protein>
    <submittedName>
        <fullName evidence="3">Amidase</fullName>
        <ecNumber evidence="3">3.5.1.4</ecNumber>
    </submittedName>
</protein>
<accession>A0A844W9S3</accession>
<evidence type="ECO:0000256" key="1">
    <source>
        <dbReference type="ARBA" id="ARBA00009199"/>
    </source>
</evidence>
<dbReference type="InterPro" id="IPR000120">
    <property type="entry name" value="Amidase"/>
</dbReference>
<reference evidence="3 4" key="1">
    <citation type="submission" date="2019-11" db="EMBL/GenBank/DDBJ databases">
        <title>Pseudooceanicola pacifica sp. nov., isolated from deep-sea sediment of the Pacific Ocean.</title>
        <authorList>
            <person name="Lyu L."/>
        </authorList>
    </citation>
    <scope>NUCLEOTIDE SEQUENCE [LARGE SCALE GENOMIC DNA]</scope>
    <source>
        <strain evidence="3 4">216_PA32_1</strain>
    </source>
</reference>
<dbReference type="Gene3D" id="3.90.1300.10">
    <property type="entry name" value="Amidase signature (AS) domain"/>
    <property type="match status" value="1"/>
</dbReference>
<dbReference type="NCBIfam" id="NF005687">
    <property type="entry name" value="PRK07487.1"/>
    <property type="match status" value="1"/>
</dbReference>
<evidence type="ECO:0000313" key="3">
    <source>
        <dbReference type="EMBL" id="MWB77633.1"/>
    </source>
</evidence>
<evidence type="ECO:0000313" key="4">
    <source>
        <dbReference type="Proteomes" id="UP000443843"/>
    </source>
</evidence>
<feature type="domain" description="Amidase" evidence="2">
    <location>
        <begin position="19"/>
        <end position="442"/>
    </location>
</feature>
<dbReference type="EC" id="3.5.1.4" evidence="3"/>
<gene>
    <name evidence="3" type="ORF">GLS40_06325</name>
</gene>
<sequence length="465" mass="50473">MSAVDLAAGIAAGKFSSREATESALQRLDAVNHQINAVVEQTRDEALAAADRADQAVRRGDKTGVLNGVPITIKMNVDWTGHARNNAIREMQGNIADDDSPVTANLLKSGAVILGQTNTPAFCARSFTSNELYGYTLNPWDPEITPGGSSGGGSAAVAAGIGAIAHGNDLGGSVRQPAHCCGIVGLRSTPSRIPNYNPSVALDRPYVHQSTTSQGPMARSVADAYLGFRAMAQRDYRDPWWSPRLPEEDQAPFPCKVALFYADDEIEPEVRASLQRAAKMLEDAGCTIEDVAPPRYDEAWGLHQSLLQAERATGLLKNIATYGDTFLRTKFDFIGQWDLIEPIETRDDYIAKVAMRTTILREWMKFFETYPLILMPNMHMQALPRDFDQGDHAQVLRAIKACKPHHVTALLALPGLSVPTGMTNGIVDGVQLVANRMQDEFLFRAGAAIEARAGTFTPIDPRGAT</sequence>
<keyword evidence="3" id="KW-0378">Hydrolase</keyword>
<dbReference type="GO" id="GO:0004040">
    <property type="term" value="F:amidase activity"/>
    <property type="evidence" value="ECO:0007669"/>
    <property type="project" value="UniProtKB-EC"/>
</dbReference>
<dbReference type="SUPFAM" id="SSF75304">
    <property type="entry name" value="Amidase signature (AS) enzymes"/>
    <property type="match status" value="1"/>
</dbReference>
<dbReference type="Proteomes" id="UP000443843">
    <property type="component" value="Unassembled WGS sequence"/>
</dbReference>
<dbReference type="InterPro" id="IPR020556">
    <property type="entry name" value="Amidase_CS"/>
</dbReference>
<dbReference type="PANTHER" id="PTHR11895">
    <property type="entry name" value="TRANSAMIDASE"/>
    <property type="match status" value="1"/>
</dbReference>
<comment type="caution">
    <text evidence="3">The sequence shown here is derived from an EMBL/GenBank/DDBJ whole genome shotgun (WGS) entry which is preliminary data.</text>
</comment>
<dbReference type="PROSITE" id="PS00571">
    <property type="entry name" value="AMIDASES"/>
    <property type="match status" value="1"/>
</dbReference>
<dbReference type="InterPro" id="IPR036928">
    <property type="entry name" value="AS_sf"/>
</dbReference>
<dbReference type="Pfam" id="PF01425">
    <property type="entry name" value="Amidase"/>
    <property type="match status" value="1"/>
</dbReference>
<dbReference type="EMBL" id="WNXQ01000003">
    <property type="protein sequence ID" value="MWB77633.1"/>
    <property type="molecule type" value="Genomic_DNA"/>
</dbReference>
<organism evidence="3 4">
    <name type="scientific">Pseudooceanicola pacificus</name>
    <dbReference type="NCBI Taxonomy" id="2676438"/>
    <lineage>
        <taxon>Bacteria</taxon>
        <taxon>Pseudomonadati</taxon>
        <taxon>Pseudomonadota</taxon>
        <taxon>Alphaproteobacteria</taxon>
        <taxon>Rhodobacterales</taxon>
        <taxon>Paracoccaceae</taxon>
        <taxon>Pseudooceanicola</taxon>
    </lineage>
</organism>
<name>A0A844W9S3_9RHOB</name>
<proteinExistence type="inferred from homology"/>
<dbReference type="AlphaFoldDB" id="A0A844W9S3"/>
<comment type="similarity">
    <text evidence="1">Belongs to the amidase family.</text>
</comment>
<dbReference type="PANTHER" id="PTHR11895:SF7">
    <property type="entry name" value="GLUTAMYL-TRNA(GLN) AMIDOTRANSFERASE SUBUNIT A, MITOCHONDRIAL"/>
    <property type="match status" value="1"/>
</dbReference>
<dbReference type="InterPro" id="IPR023631">
    <property type="entry name" value="Amidase_dom"/>
</dbReference>
<evidence type="ECO:0000259" key="2">
    <source>
        <dbReference type="Pfam" id="PF01425"/>
    </source>
</evidence>
<keyword evidence="4" id="KW-1185">Reference proteome</keyword>